<sequence length="96" mass="11148">MIVDVIPYLCQMYKHTYSASTYIIYSFIGENMRITSLLSAGINGINAFIPFEPDNIFPLDHFGHIAFGIPFHLNYDQKNCEHQQFNLNIIQNFTKK</sequence>
<dbReference type="InterPro" id="IPR020856">
    <property type="entry name" value="Circadian_clock_protein_KaiA_C"/>
</dbReference>
<gene>
    <name evidence="2" type="ORF">KUTeg_000193</name>
</gene>
<keyword evidence="3" id="KW-1185">Reference proteome</keyword>
<evidence type="ECO:0000313" key="2">
    <source>
        <dbReference type="EMBL" id="KAJ8321722.1"/>
    </source>
</evidence>
<name>A0ABQ9FY05_TEGGR</name>
<dbReference type="PROSITE" id="PS51431">
    <property type="entry name" value="KAIA_C"/>
    <property type="match status" value="1"/>
</dbReference>
<reference evidence="2 3" key="1">
    <citation type="submission" date="2022-12" db="EMBL/GenBank/DDBJ databases">
        <title>Chromosome-level genome of Tegillarca granosa.</title>
        <authorList>
            <person name="Kim J."/>
        </authorList>
    </citation>
    <scope>NUCLEOTIDE SEQUENCE [LARGE SCALE GENOMIC DNA]</scope>
    <source>
        <strain evidence="2">Teg-2019</strain>
        <tissue evidence="2">Adductor muscle</tissue>
    </source>
</reference>
<proteinExistence type="predicted"/>
<accession>A0ABQ9FY05</accession>
<evidence type="ECO:0000313" key="3">
    <source>
        <dbReference type="Proteomes" id="UP001217089"/>
    </source>
</evidence>
<dbReference type="EMBL" id="JARBDR010000018">
    <property type="protein sequence ID" value="KAJ8321722.1"/>
    <property type="molecule type" value="Genomic_DNA"/>
</dbReference>
<protein>
    <recommendedName>
        <fullName evidence="1">KaiA C-terminal domain-containing protein</fullName>
    </recommendedName>
</protein>
<dbReference type="Proteomes" id="UP001217089">
    <property type="component" value="Unassembled WGS sequence"/>
</dbReference>
<feature type="domain" description="KaiA C-terminal" evidence="1">
    <location>
        <begin position="1"/>
        <end position="19"/>
    </location>
</feature>
<organism evidence="2 3">
    <name type="scientific">Tegillarca granosa</name>
    <name type="common">Malaysian cockle</name>
    <name type="synonym">Anadara granosa</name>
    <dbReference type="NCBI Taxonomy" id="220873"/>
    <lineage>
        <taxon>Eukaryota</taxon>
        <taxon>Metazoa</taxon>
        <taxon>Spiralia</taxon>
        <taxon>Lophotrochozoa</taxon>
        <taxon>Mollusca</taxon>
        <taxon>Bivalvia</taxon>
        <taxon>Autobranchia</taxon>
        <taxon>Pteriomorphia</taxon>
        <taxon>Arcoida</taxon>
        <taxon>Arcoidea</taxon>
        <taxon>Arcidae</taxon>
        <taxon>Tegillarca</taxon>
    </lineage>
</organism>
<comment type="caution">
    <text evidence="2">The sequence shown here is derived from an EMBL/GenBank/DDBJ whole genome shotgun (WGS) entry which is preliminary data.</text>
</comment>
<evidence type="ECO:0000259" key="1">
    <source>
        <dbReference type="PROSITE" id="PS51431"/>
    </source>
</evidence>